<sequence>MIRSLMMRFSAEDLLSALLEAAPRPTVQAPRDARGLYGLVDHHGDLRYIGSTRSTDQTFYERIHQRHRTGSEGMSHYFSAMYNTGRMWRDRKDALTKADGDIAKALRNEFVVDHCRAVWLPLPDTEDIARLEAEVLSLAPNHAVAWNRRRMQAYDEPVDLVEATLRRLGWGAREKAAIERQRLRFMSAMVRPAAAPAPKPASMRQANVTPFPEGPFRFFALDVETANNDRGSICQIGVACVRPDNSIETWVTYVDPQVDRWVFTYLHGISARMVQGAPTFAEVLPVLRDALNSATVYQHSGFDRSAVAAACGNCGLPVPQWDWRDSVHVARAAWPELRGNGGHGLASLKQHLGLVFEHHDAGEDARAAAEVVLRAEGVQPVRMQPSVPTSQIVIVDDEDFDLIEDDHNTVMVVHEPAAASMPSDPNPRQHAGRHIGTTEIKQGNINHSHIYLRGFFEKFPADAIGGSNRASAAQREIAVDWGGAAVVMTDLDGEKKFFRKRGWIREFFERHGVRAGDMVTVEEVAPYSYRVALQRRFS</sequence>
<dbReference type="EMBL" id="JAHKNG010000007">
    <property type="protein sequence ID" value="MBU3029660.1"/>
    <property type="molecule type" value="Genomic_DNA"/>
</dbReference>
<proteinExistence type="predicted"/>
<evidence type="ECO:0000256" key="2">
    <source>
        <dbReference type="ARBA" id="ARBA00022801"/>
    </source>
</evidence>
<name>A0ABS6AGE6_9RHOB</name>
<dbReference type="InterPro" id="IPR013520">
    <property type="entry name" value="Ribonucl_H"/>
</dbReference>
<keyword evidence="3 5" id="KW-0269">Exonuclease</keyword>
<evidence type="ECO:0000256" key="1">
    <source>
        <dbReference type="ARBA" id="ARBA00022722"/>
    </source>
</evidence>
<dbReference type="Pfam" id="PF00929">
    <property type="entry name" value="RNase_T"/>
    <property type="match status" value="1"/>
</dbReference>
<dbReference type="Proteomes" id="UP001166191">
    <property type="component" value="Unassembled WGS sequence"/>
</dbReference>
<reference evidence="5" key="1">
    <citation type="submission" date="2021-06" db="EMBL/GenBank/DDBJ databases">
        <title>Paracoccus bacterium XHP0099 sp. nov., isolated from the surface waters of the Yellow Sea.</title>
        <authorList>
            <person name="Xue H."/>
            <person name="Zhang D."/>
        </authorList>
    </citation>
    <scope>NUCLEOTIDE SEQUENCE</scope>
    <source>
        <strain evidence="5">XHP0099</strain>
    </source>
</reference>
<dbReference type="CDD" id="cd06130">
    <property type="entry name" value="DNA_pol_III_epsilon_like"/>
    <property type="match status" value="1"/>
</dbReference>
<keyword evidence="1" id="KW-0540">Nuclease</keyword>
<feature type="domain" description="Exonuclease" evidence="4">
    <location>
        <begin position="217"/>
        <end position="381"/>
    </location>
</feature>
<gene>
    <name evidence="5" type="ORF">KNW02_05920</name>
</gene>
<comment type="caution">
    <text evidence="5">The sequence shown here is derived from an EMBL/GenBank/DDBJ whole genome shotgun (WGS) entry which is preliminary data.</text>
</comment>
<dbReference type="PANTHER" id="PTHR30231">
    <property type="entry name" value="DNA POLYMERASE III SUBUNIT EPSILON"/>
    <property type="match status" value="1"/>
</dbReference>
<keyword evidence="6" id="KW-1185">Reference proteome</keyword>
<dbReference type="GO" id="GO:0004527">
    <property type="term" value="F:exonuclease activity"/>
    <property type="evidence" value="ECO:0007669"/>
    <property type="project" value="UniProtKB-KW"/>
</dbReference>
<evidence type="ECO:0000313" key="5">
    <source>
        <dbReference type="EMBL" id="MBU3029660.1"/>
    </source>
</evidence>
<evidence type="ECO:0000313" key="6">
    <source>
        <dbReference type="Proteomes" id="UP001166191"/>
    </source>
</evidence>
<evidence type="ECO:0000259" key="4">
    <source>
        <dbReference type="SMART" id="SM00479"/>
    </source>
</evidence>
<protein>
    <submittedName>
        <fullName evidence="5">3'-5' exonuclease</fullName>
    </submittedName>
</protein>
<evidence type="ECO:0000256" key="3">
    <source>
        <dbReference type="ARBA" id="ARBA00022839"/>
    </source>
</evidence>
<dbReference type="SMART" id="SM00479">
    <property type="entry name" value="EXOIII"/>
    <property type="match status" value="1"/>
</dbReference>
<dbReference type="PANTHER" id="PTHR30231:SF4">
    <property type="entry name" value="PROTEIN NEN2"/>
    <property type="match status" value="1"/>
</dbReference>
<accession>A0ABS6AGE6</accession>
<organism evidence="5 6">
    <name type="scientific">Paracoccus marinaquae</name>
    <dbReference type="NCBI Taxonomy" id="2841926"/>
    <lineage>
        <taxon>Bacteria</taxon>
        <taxon>Pseudomonadati</taxon>
        <taxon>Pseudomonadota</taxon>
        <taxon>Alphaproteobacteria</taxon>
        <taxon>Rhodobacterales</taxon>
        <taxon>Paracoccaceae</taxon>
        <taxon>Paracoccus</taxon>
    </lineage>
</organism>
<keyword evidence="2" id="KW-0378">Hydrolase</keyword>